<evidence type="ECO:0000256" key="4">
    <source>
        <dbReference type="ARBA" id="ARBA00004345"/>
    </source>
</evidence>
<name>A0A922IG56_DERFA</name>
<comment type="pathway">
    <text evidence="8">Lipid metabolism.</text>
</comment>
<evidence type="ECO:0000256" key="24">
    <source>
        <dbReference type="ARBA" id="ARBA00030031"/>
    </source>
</evidence>
<evidence type="ECO:0000256" key="32">
    <source>
        <dbReference type="ARBA" id="ARBA00048386"/>
    </source>
</evidence>
<dbReference type="GO" id="GO:0005811">
    <property type="term" value="C:lipid droplet"/>
    <property type="evidence" value="ECO:0007669"/>
    <property type="project" value="UniProtKB-SubCell"/>
</dbReference>
<dbReference type="GO" id="GO:0004806">
    <property type="term" value="F:triacylglycerol lipase activity"/>
    <property type="evidence" value="ECO:0007669"/>
    <property type="project" value="TreeGrafter"/>
</dbReference>
<dbReference type="AlphaFoldDB" id="A0A922IG56"/>
<evidence type="ECO:0000256" key="19">
    <source>
        <dbReference type="ARBA" id="ARBA00023098"/>
    </source>
</evidence>
<comment type="catalytic activity">
    <reaction evidence="28">
        <text>1,2-di-(9Z-octadecenoyl)-glycerol + H2O = 2-(9Z-octadecenoyl)-glycerol + (9Z)-octadecenoate + H(+)</text>
        <dbReference type="Rhea" id="RHEA:38659"/>
        <dbReference type="ChEBI" id="CHEBI:15377"/>
        <dbReference type="ChEBI" id="CHEBI:15378"/>
        <dbReference type="ChEBI" id="CHEBI:30823"/>
        <dbReference type="ChEBI" id="CHEBI:52323"/>
        <dbReference type="ChEBI" id="CHEBI:73990"/>
    </reaction>
    <physiologicalReaction direction="left-to-right" evidence="28">
        <dbReference type="Rhea" id="RHEA:38660"/>
    </physiologicalReaction>
</comment>
<evidence type="ECO:0000256" key="18">
    <source>
        <dbReference type="ARBA" id="ARBA00022963"/>
    </source>
</evidence>
<evidence type="ECO:0000256" key="7">
    <source>
        <dbReference type="ARBA" id="ARBA00004879"/>
    </source>
</evidence>
<comment type="catalytic activity">
    <reaction evidence="23">
        <text>1-O-hexadecyl-2-acetyl-sn-glycerol + H2O = 1-O-hexadecyl-sn-glycerol + acetate + H(+)</text>
        <dbReference type="Rhea" id="RHEA:38563"/>
        <dbReference type="ChEBI" id="CHEBI:15377"/>
        <dbReference type="ChEBI" id="CHEBI:15378"/>
        <dbReference type="ChEBI" id="CHEBI:30089"/>
        <dbReference type="ChEBI" id="CHEBI:34115"/>
        <dbReference type="ChEBI" id="CHEBI:75936"/>
    </reaction>
    <physiologicalReaction direction="left-to-right" evidence="23">
        <dbReference type="Rhea" id="RHEA:38564"/>
    </physiologicalReaction>
</comment>
<proteinExistence type="inferred from homology"/>
<dbReference type="PROSITE" id="PS01173">
    <property type="entry name" value="LIPASE_GDXG_HIS"/>
    <property type="match status" value="1"/>
</dbReference>
<comment type="catalytic activity">
    <reaction evidence="1">
        <text>a triacylglycerol + H2O = a diacylglycerol + a fatty acid + H(+)</text>
        <dbReference type="Rhea" id="RHEA:12044"/>
        <dbReference type="ChEBI" id="CHEBI:15377"/>
        <dbReference type="ChEBI" id="CHEBI:15378"/>
        <dbReference type="ChEBI" id="CHEBI:17855"/>
        <dbReference type="ChEBI" id="CHEBI:18035"/>
        <dbReference type="ChEBI" id="CHEBI:28868"/>
        <dbReference type="EC" id="3.1.1.79"/>
    </reaction>
</comment>
<evidence type="ECO:0000256" key="14">
    <source>
        <dbReference type="ARBA" id="ARBA00022490"/>
    </source>
</evidence>
<comment type="pathway">
    <text evidence="7">Glycerolipid metabolism; triacylglycerol degradation.</text>
</comment>
<evidence type="ECO:0000256" key="6">
    <source>
        <dbReference type="ARBA" id="ARBA00004514"/>
    </source>
</evidence>
<comment type="catalytic activity">
    <reaction evidence="39">
        <text>2-(9Z-octadecenoyl)-glycerol + H2O = glycerol + (9Z)-octadecenoate + H(+)</text>
        <dbReference type="Rhea" id="RHEA:38491"/>
        <dbReference type="ChEBI" id="CHEBI:15377"/>
        <dbReference type="ChEBI" id="CHEBI:15378"/>
        <dbReference type="ChEBI" id="CHEBI:17754"/>
        <dbReference type="ChEBI" id="CHEBI:30823"/>
        <dbReference type="ChEBI" id="CHEBI:73990"/>
    </reaction>
    <physiologicalReaction direction="left-to-right" evidence="39">
        <dbReference type="Rhea" id="RHEA:38492"/>
    </physiologicalReaction>
</comment>
<dbReference type="Gene3D" id="3.40.50.1820">
    <property type="entry name" value="alpha/beta hydrolase"/>
    <property type="match status" value="1"/>
</dbReference>
<sequence length="640" mass="74445">MKMALNSYLCNFIQSPVGYAFDIEKARIDNDRSISDQLDQVFHTLTVIYADDVELIDYIQRIRHDVDLVLQQAPLFDLDDQTQGNGYWTLLIIMIKFGRILSTPDLKKKIGRLPLIHLMQIMVEGLKVGLQLHTPKLKSMQQIDSNGKVDLSLFTDEMDFEGILDLIQSLKVPMNSLHEHFNFCWLGSMSKVMQLFTNFMAIYSTQWKSFKIYNWLSHKARAQMFTNMVLNVNVDCLQSMWNITEFPLVRIFTPSFWNRFILENINIYAPRQRRWIIDATKPIIHDRRADPNVPYPIMKQSSIRGLLFRYRHNPKNKSLMFHLHGGGFISQSPESHACYLVKWVRKLDDIPILSVDYSLSPQVIFPEALQEILDMYLWILSKDPEVEKTFGFLPEKIVFCGDSAGGNFSMAMMLILNQIQKKIAESDEDKQKYRYPNGLFLFYAPLVVATMVSPSRILTSIDGLIPLGTLLNCLGAYLPDEIFEDNLPKEENIDYAKGKETVAYQVGGYFINKLKDVLSYLLQLKVVYRIKPWYRRTGNLKKCLDKMNTFVQNPFVSPLLAESVKDFNHIPLYLYPLTFDAFLDDSIEMAKRWQKDKVKVEILDDLPHGFLNFVEFDYKARKASYKCIDRISEILKHIDD</sequence>
<keyword evidence="17" id="KW-0378">Hydrolase</keyword>
<keyword evidence="19" id="KW-0443">Lipid metabolism</keyword>
<dbReference type="Pfam" id="PF07859">
    <property type="entry name" value="Abhydrolase_3"/>
    <property type="match status" value="1"/>
</dbReference>
<evidence type="ECO:0000256" key="26">
    <source>
        <dbReference type="ARBA" id="ARBA00046695"/>
    </source>
</evidence>
<evidence type="ECO:0000256" key="21">
    <source>
        <dbReference type="ARBA" id="ARBA00023166"/>
    </source>
</evidence>
<evidence type="ECO:0000256" key="20">
    <source>
        <dbReference type="ARBA" id="ARBA00023136"/>
    </source>
</evidence>
<comment type="catalytic activity">
    <reaction evidence="31">
        <text>a diacylglycerol + H2O = a monoacylglycerol + a fatty acid + H(+)</text>
        <dbReference type="Rhea" id="RHEA:32731"/>
        <dbReference type="ChEBI" id="CHEBI:15377"/>
        <dbReference type="ChEBI" id="CHEBI:15378"/>
        <dbReference type="ChEBI" id="CHEBI:17408"/>
        <dbReference type="ChEBI" id="CHEBI:18035"/>
        <dbReference type="ChEBI" id="CHEBI:28868"/>
        <dbReference type="EC" id="3.1.1.79"/>
    </reaction>
</comment>
<comment type="catalytic activity">
    <reaction evidence="29">
        <text>2-(5Z,8Z,11Z,14Z-eicosatetraenoyl)-glycerol + H2O = glycerol + (5Z,8Z,11Z,14Z)-eicosatetraenoate + H(+)</text>
        <dbReference type="Rhea" id="RHEA:26132"/>
        <dbReference type="ChEBI" id="CHEBI:15377"/>
        <dbReference type="ChEBI" id="CHEBI:15378"/>
        <dbReference type="ChEBI" id="CHEBI:17754"/>
        <dbReference type="ChEBI" id="CHEBI:32395"/>
        <dbReference type="ChEBI" id="CHEBI:52392"/>
    </reaction>
    <physiologicalReaction direction="left-to-right" evidence="29">
        <dbReference type="Rhea" id="RHEA:26133"/>
    </physiologicalReaction>
</comment>
<dbReference type="Proteomes" id="UP000790347">
    <property type="component" value="Unassembled WGS sequence"/>
</dbReference>
<comment type="subunit">
    <text evidence="26">Monomer and homodimer. Interacts with CAVIN1 in the adipocyte cytoplasm. Interacts with PLIN5.</text>
</comment>
<evidence type="ECO:0000256" key="28">
    <source>
        <dbReference type="ARBA" id="ARBA00047458"/>
    </source>
</evidence>
<evidence type="ECO:0000256" key="16">
    <source>
        <dbReference type="ARBA" id="ARBA00022677"/>
    </source>
</evidence>
<feature type="domain" description="Alpha/beta hydrolase fold-3" evidence="42">
    <location>
        <begin position="321"/>
        <end position="480"/>
    </location>
</feature>
<evidence type="ECO:0000259" key="42">
    <source>
        <dbReference type="Pfam" id="PF07859"/>
    </source>
</evidence>
<reference evidence="43" key="1">
    <citation type="submission" date="2013-05" db="EMBL/GenBank/DDBJ databases">
        <authorList>
            <person name="Yim A.K.Y."/>
            <person name="Chan T.F."/>
            <person name="Ji K.M."/>
            <person name="Liu X.Y."/>
            <person name="Zhou J.W."/>
            <person name="Li R.Q."/>
            <person name="Yang K.Y."/>
            <person name="Li J."/>
            <person name="Li M."/>
            <person name="Law P.T.W."/>
            <person name="Wu Y.L."/>
            <person name="Cai Z.L."/>
            <person name="Qin H."/>
            <person name="Bao Y."/>
            <person name="Leung R.K.K."/>
            <person name="Ng P.K.S."/>
            <person name="Zou J."/>
            <person name="Zhong X.J."/>
            <person name="Ran P.X."/>
            <person name="Zhong N.S."/>
            <person name="Liu Z.G."/>
            <person name="Tsui S.K.W."/>
        </authorList>
    </citation>
    <scope>NUCLEOTIDE SEQUENCE</scope>
    <source>
        <strain evidence="43">Derf</strain>
        <tissue evidence="43">Whole organism</tissue>
    </source>
</reference>
<evidence type="ECO:0000256" key="5">
    <source>
        <dbReference type="ARBA" id="ARBA00004502"/>
    </source>
</evidence>
<dbReference type="PANTHER" id="PTHR23025">
    <property type="entry name" value="TRIACYLGLYCEROL LIPASE"/>
    <property type="match status" value="1"/>
</dbReference>
<dbReference type="GO" id="GO:0047372">
    <property type="term" value="F:monoacylglycerol lipase activity"/>
    <property type="evidence" value="ECO:0007669"/>
    <property type="project" value="UniProtKB-EC"/>
</dbReference>
<dbReference type="GO" id="GO:0004771">
    <property type="term" value="F:sterol ester esterase activity"/>
    <property type="evidence" value="ECO:0007669"/>
    <property type="project" value="TreeGrafter"/>
</dbReference>
<comment type="catalytic activity">
    <reaction evidence="30">
        <text>cholesteryl (9Z-octadecenoate) + H2O = cholesterol + (9Z)-octadecenoate + H(+)</text>
        <dbReference type="Rhea" id="RHEA:33875"/>
        <dbReference type="ChEBI" id="CHEBI:15377"/>
        <dbReference type="ChEBI" id="CHEBI:15378"/>
        <dbReference type="ChEBI" id="CHEBI:16113"/>
        <dbReference type="ChEBI" id="CHEBI:30823"/>
        <dbReference type="ChEBI" id="CHEBI:46898"/>
    </reaction>
    <physiologicalReaction direction="left-to-right" evidence="30">
        <dbReference type="Rhea" id="RHEA:33876"/>
    </physiologicalReaction>
</comment>
<dbReference type="InterPro" id="IPR029058">
    <property type="entry name" value="AB_hydrolase_fold"/>
</dbReference>
<dbReference type="InterPro" id="IPR002168">
    <property type="entry name" value="Lipase_GDXG_HIS_AS"/>
</dbReference>
<keyword evidence="15" id="KW-0153">Cholesterol metabolism</keyword>
<keyword evidence="13" id="KW-1003">Cell membrane</keyword>
<evidence type="ECO:0000256" key="35">
    <source>
        <dbReference type="ARBA" id="ARBA00049053"/>
    </source>
</evidence>
<evidence type="ECO:0000256" key="31">
    <source>
        <dbReference type="ARBA" id="ARBA00047674"/>
    </source>
</evidence>
<evidence type="ECO:0000256" key="22">
    <source>
        <dbReference type="ARBA" id="ARBA00023221"/>
    </source>
</evidence>
<evidence type="ECO:0000256" key="2">
    <source>
        <dbReference type="ARBA" id="ARBA00001613"/>
    </source>
</evidence>
<evidence type="ECO:0000256" key="36">
    <source>
        <dbReference type="ARBA" id="ARBA00049143"/>
    </source>
</evidence>
<comment type="catalytic activity">
    <reaction evidence="36">
        <text>2,3-di-(9Z)-octadecenoyl-sn-glycerol + H2O = 2-(9Z-octadecenoyl)-glycerol + (9Z)-octadecenoate + H(+)</text>
        <dbReference type="Rhea" id="RHEA:38383"/>
        <dbReference type="ChEBI" id="CHEBI:15377"/>
        <dbReference type="ChEBI" id="CHEBI:15378"/>
        <dbReference type="ChEBI" id="CHEBI:30823"/>
        <dbReference type="ChEBI" id="CHEBI:73990"/>
        <dbReference type="ChEBI" id="CHEBI:75824"/>
    </reaction>
    <physiologicalReaction direction="left-to-right" evidence="36">
        <dbReference type="Rhea" id="RHEA:38384"/>
    </physiologicalReaction>
</comment>
<accession>A0A922IG56</accession>
<evidence type="ECO:0000313" key="44">
    <source>
        <dbReference type="Proteomes" id="UP000790347"/>
    </source>
</evidence>
<comment type="catalytic activity">
    <reaction evidence="32">
        <text>1,2,3-tri-(9Z-octadecenoyl)-glycerol + H2O = di-(9Z)-octadecenoylglycerol + (9Z)-octadecenoate + H(+)</text>
        <dbReference type="Rhea" id="RHEA:38575"/>
        <dbReference type="ChEBI" id="CHEBI:15377"/>
        <dbReference type="ChEBI" id="CHEBI:15378"/>
        <dbReference type="ChEBI" id="CHEBI:30823"/>
        <dbReference type="ChEBI" id="CHEBI:53753"/>
        <dbReference type="ChEBI" id="CHEBI:75945"/>
    </reaction>
    <physiologicalReaction direction="left-to-right" evidence="32">
        <dbReference type="Rhea" id="RHEA:38576"/>
    </physiologicalReaction>
</comment>
<keyword evidence="14" id="KW-0963">Cytoplasm</keyword>
<dbReference type="Pfam" id="PF06350">
    <property type="entry name" value="HSL_N"/>
    <property type="match status" value="1"/>
</dbReference>
<evidence type="ECO:0000256" key="23">
    <source>
        <dbReference type="ARBA" id="ARBA00023406"/>
    </source>
</evidence>
<evidence type="ECO:0000256" key="17">
    <source>
        <dbReference type="ARBA" id="ARBA00022801"/>
    </source>
</evidence>
<dbReference type="InterPro" id="IPR013094">
    <property type="entry name" value="AB_hydrolase_3"/>
</dbReference>
<dbReference type="PANTHER" id="PTHR23025:SF3">
    <property type="entry name" value="HORMONE-SENSITIVE LIPASE"/>
    <property type="match status" value="1"/>
</dbReference>
<evidence type="ECO:0000259" key="41">
    <source>
        <dbReference type="Pfam" id="PF06350"/>
    </source>
</evidence>
<comment type="catalytic activity">
    <reaction evidence="37">
        <text>a monoacylglycerol + H2O = glycerol + a fatty acid + H(+)</text>
        <dbReference type="Rhea" id="RHEA:15245"/>
        <dbReference type="ChEBI" id="CHEBI:15377"/>
        <dbReference type="ChEBI" id="CHEBI:15378"/>
        <dbReference type="ChEBI" id="CHEBI:17408"/>
        <dbReference type="ChEBI" id="CHEBI:17754"/>
        <dbReference type="ChEBI" id="CHEBI:28868"/>
        <dbReference type="EC" id="3.1.1.79"/>
    </reaction>
</comment>
<comment type="catalytic activity">
    <reaction evidence="38">
        <text>1,3-di-(9Z-octadecenoyl)-glycerol + H2O = 1-(9Z-octadecenoyl)-glycerol + (9Z)-octadecenoate + H(+)</text>
        <dbReference type="Rhea" id="RHEA:39939"/>
        <dbReference type="ChEBI" id="CHEBI:15377"/>
        <dbReference type="ChEBI" id="CHEBI:15378"/>
        <dbReference type="ChEBI" id="CHEBI:30823"/>
        <dbReference type="ChEBI" id="CHEBI:75342"/>
        <dbReference type="ChEBI" id="CHEBI:75735"/>
    </reaction>
    <physiologicalReaction direction="left-to-right" evidence="38">
        <dbReference type="Rhea" id="RHEA:39940"/>
    </physiologicalReaction>
</comment>
<dbReference type="GO" id="GO:0008203">
    <property type="term" value="P:cholesterol metabolic process"/>
    <property type="evidence" value="ECO:0007669"/>
    <property type="project" value="UniProtKB-KW"/>
</dbReference>
<evidence type="ECO:0000256" key="34">
    <source>
        <dbReference type="ARBA" id="ARBA00048674"/>
    </source>
</evidence>
<evidence type="ECO:0000256" key="29">
    <source>
        <dbReference type="ARBA" id="ARBA00047476"/>
    </source>
</evidence>
<comment type="similarity">
    <text evidence="9">Belongs to the 'GDXG' lipolytic enzyme family.</text>
</comment>
<evidence type="ECO:0000256" key="39">
    <source>
        <dbReference type="ARBA" id="ARBA00049461"/>
    </source>
</evidence>
<comment type="catalytic activity">
    <reaction evidence="34">
        <text>1,2-di-(9Z-octadecenoyl)-glycerol + H2O = (9Z-octadecenoyl)-glycerol + (9Z)-octadecenoate + H(+)</text>
        <dbReference type="Rhea" id="RHEA:38455"/>
        <dbReference type="ChEBI" id="CHEBI:15377"/>
        <dbReference type="ChEBI" id="CHEBI:15378"/>
        <dbReference type="ChEBI" id="CHEBI:30823"/>
        <dbReference type="ChEBI" id="CHEBI:52323"/>
        <dbReference type="ChEBI" id="CHEBI:75937"/>
    </reaction>
    <physiologicalReaction direction="left-to-right" evidence="34">
        <dbReference type="Rhea" id="RHEA:38456"/>
    </physiologicalReaction>
</comment>
<comment type="catalytic activity">
    <reaction evidence="33">
        <text>1,2-di-(9Z-octadecenoyl)-glycerol + (9Z)-octadecenoate + H(+) = 1,2,3-tri-(9Z-octadecenoyl)-glycerol + H2O</text>
        <dbReference type="Rhea" id="RHEA:38379"/>
        <dbReference type="ChEBI" id="CHEBI:15377"/>
        <dbReference type="ChEBI" id="CHEBI:15378"/>
        <dbReference type="ChEBI" id="CHEBI:30823"/>
        <dbReference type="ChEBI" id="CHEBI:52323"/>
        <dbReference type="ChEBI" id="CHEBI:53753"/>
    </reaction>
    <physiologicalReaction direction="right-to-left" evidence="33">
        <dbReference type="Rhea" id="RHEA:38381"/>
    </physiologicalReaction>
</comment>
<evidence type="ECO:0000256" key="33">
    <source>
        <dbReference type="ARBA" id="ARBA00048657"/>
    </source>
</evidence>
<evidence type="ECO:0000256" key="8">
    <source>
        <dbReference type="ARBA" id="ARBA00005189"/>
    </source>
</evidence>
<comment type="catalytic activity">
    <reaction evidence="35">
        <text>all-trans-retinyl hexadecanoate + H2O = all-trans-retinol + hexadecanoate + H(+)</text>
        <dbReference type="Rhea" id="RHEA:13933"/>
        <dbReference type="ChEBI" id="CHEBI:7896"/>
        <dbReference type="ChEBI" id="CHEBI:15377"/>
        <dbReference type="ChEBI" id="CHEBI:15378"/>
        <dbReference type="ChEBI" id="CHEBI:17336"/>
        <dbReference type="ChEBI" id="CHEBI:17616"/>
    </reaction>
    <physiologicalReaction direction="left-to-right" evidence="35">
        <dbReference type="Rhea" id="RHEA:13934"/>
    </physiologicalReaction>
</comment>
<evidence type="ECO:0000256" key="1">
    <source>
        <dbReference type="ARBA" id="ARBA00000803"/>
    </source>
</evidence>
<comment type="subcellular location">
    <subcellularLocation>
        <location evidence="3">Cell membrane</location>
    </subcellularLocation>
    <subcellularLocation>
        <location evidence="6">Cytoplasm</location>
        <location evidence="6">Cytosol</location>
    </subcellularLocation>
    <subcellularLocation>
        <location evidence="5">Lipid droplet</location>
    </subcellularLocation>
    <subcellularLocation>
        <location evidence="4">Membrane</location>
        <location evidence="4">Caveola</location>
    </subcellularLocation>
</comment>
<dbReference type="GO" id="GO:0005901">
    <property type="term" value="C:caveola"/>
    <property type="evidence" value="ECO:0007669"/>
    <property type="project" value="UniProtKB-SubCell"/>
</dbReference>
<protein>
    <recommendedName>
        <fullName evidence="12">Hormone-sensitive lipase</fullName>
        <ecNumber evidence="11">3.1.1.23</ecNumber>
        <ecNumber evidence="10">3.1.1.79</ecNumber>
    </recommendedName>
    <alternativeName>
        <fullName evidence="25">Monoacylglycerol lipase LIPE</fullName>
    </alternativeName>
    <alternativeName>
        <fullName evidence="24">Retinyl ester hydrolase</fullName>
    </alternativeName>
</protein>
<keyword evidence="16" id="KW-0551">Lipid droplet</keyword>
<dbReference type="EMBL" id="ASGP02000001">
    <property type="protein sequence ID" value="KAH9528273.1"/>
    <property type="molecule type" value="Genomic_DNA"/>
</dbReference>
<evidence type="ECO:0000256" key="15">
    <source>
        <dbReference type="ARBA" id="ARBA00022548"/>
    </source>
</evidence>
<evidence type="ECO:0000256" key="25">
    <source>
        <dbReference type="ARBA" id="ARBA00031112"/>
    </source>
</evidence>
<keyword evidence="18" id="KW-0442">Lipid degradation</keyword>
<evidence type="ECO:0000313" key="43">
    <source>
        <dbReference type="EMBL" id="KAH9528273.1"/>
    </source>
</evidence>
<keyword evidence="22" id="KW-0753">Steroid metabolism</keyword>
<evidence type="ECO:0000256" key="38">
    <source>
        <dbReference type="ARBA" id="ARBA00049372"/>
    </source>
</evidence>
<evidence type="ECO:0000256" key="3">
    <source>
        <dbReference type="ARBA" id="ARBA00004236"/>
    </source>
</evidence>
<keyword evidence="21" id="KW-1207">Sterol metabolism</keyword>
<comment type="caution">
    <text evidence="43">The sequence shown here is derived from an EMBL/GenBank/DDBJ whole genome shotgun (WGS) entry which is preliminary data.</text>
</comment>
<keyword evidence="20" id="KW-0472">Membrane</keyword>
<evidence type="ECO:0000256" key="27">
    <source>
        <dbReference type="ARBA" id="ARBA00047438"/>
    </source>
</evidence>
<evidence type="ECO:0000256" key="12">
    <source>
        <dbReference type="ARBA" id="ARBA00015845"/>
    </source>
</evidence>
<comment type="catalytic activity">
    <reaction evidence="27">
        <text>1-(9Z-octadecenoyl)-glycerol + H2O = glycerol + (9Z)-octadecenoate + H(+)</text>
        <dbReference type="Rhea" id="RHEA:38487"/>
        <dbReference type="ChEBI" id="CHEBI:15377"/>
        <dbReference type="ChEBI" id="CHEBI:15378"/>
        <dbReference type="ChEBI" id="CHEBI:17754"/>
        <dbReference type="ChEBI" id="CHEBI:30823"/>
        <dbReference type="ChEBI" id="CHEBI:75342"/>
    </reaction>
    <physiologicalReaction direction="left-to-right" evidence="27">
        <dbReference type="Rhea" id="RHEA:38488"/>
    </physiologicalReaction>
</comment>
<organism evidence="43 44">
    <name type="scientific">Dermatophagoides farinae</name>
    <name type="common">American house dust mite</name>
    <dbReference type="NCBI Taxonomy" id="6954"/>
    <lineage>
        <taxon>Eukaryota</taxon>
        <taxon>Metazoa</taxon>
        <taxon>Ecdysozoa</taxon>
        <taxon>Arthropoda</taxon>
        <taxon>Chelicerata</taxon>
        <taxon>Arachnida</taxon>
        <taxon>Acari</taxon>
        <taxon>Acariformes</taxon>
        <taxon>Sarcoptiformes</taxon>
        <taxon>Astigmata</taxon>
        <taxon>Psoroptidia</taxon>
        <taxon>Analgoidea</taxon>
        <taxon>Pyroglyphidae</taxon>
        <taxon>Dermatophagoidinae</taxon>
        <taxon>Dermatophagoides</taxon>
    </lineage>
</organism>
<gene>
    <name evidence="43" type="ORF">DERF_002230</name>
</gene>
<keyword evidence="44" id="KW-1185">Reference proteome</keyword>
<dbReference type="GO" id="GO:0019433">
    <property type="term" value="P:triglyceride catabolic process"/>
    <property type="evidence" value="ECO:0007669"/>
    <property type="project" value="TreeGrafter"/>
</dbReference>
<evidence type="ECO:0000256" key="40">
    <source>
        <dbReference type="ARBA" id="ARBA00049519"/>
    </source>
</evidence>
<dbReference type="EC" id="3.1.1.79" evidence="10"/>
<reference evidence="43" key="2">
    <citation type="journal article" date="2022" name="Res Sq">
        <title>Comparative Genomics Reveals Insights into the Divergent Evolution of Astigmatic Mites and Household Pest Adaptations.</title>
        <authorList>
            <person name="Xiong Q."/>
            <person name="Wan A.T.-Y."/>
            <person name="Liu X.-Y."/>
            <person name="Fung C.S.-H."/>
            <person name="Xiao X."/>
            <person name="Malainual N."/>
            <person name="Hou J."/>
            <person name="Wang L."/>
            <person name="Wang M."/>
            <person name="Yang K."/>
            <person name="Cui Y."/>
            <person name="Leung E."/>
            <person name="Nong W."/>
            <person name="Shin S.-K."/>
            <person name="Au S."/>
            <person name="Jeong K.Y."/>
            <person name="Chew F.T."/>
            <person name="Hui J."/>
            <person name="Leung T.F."/>
            <person name="Tungtrongchitr A."/>
            <person name="Zhong N."/>
            <person name="Liu Z."/>
            <person name="Tsui S."/>
        </authorList>
    </citation>
    <scope>NUCLEOTIDE SEQUENCE</scope>
    <source>
        <strain evidence="43">Derf</strain>
        <tissue evidence="43">Whole organism</tissue>
    </source>
</reference>
<dbReference type="EC" id="3.1.1.23" evidence="11"/>
<evidence type="ECO:0000256" key="10">
    <source>
        <dbReference type="ARBA" id="ARBA00013088"/>
    </source>
</evidence>
<evidence type="ECO:0000256" key="9">
    <source>
        <dbReference type="ARBA" id="ARBA00010515"/>
    </source>
</evidence>
<comment type="catalytic activity">
    <reaction evidence="40">
        <text>1,2-di-(9Z-octadecenoyl)-sn-glycerol + H2O = (9Z-octadecenoyl)-glycerol + (9Z)-octadecenoate + H(+)</text>
        <dbReference type="Rhea" id="RHEA:39935"/>
        <dbReference type="ChEBI" id="CHEBI:15377"/>
        <dbReference type="ChEBI" id="CHEBI:15378"/>
        <dbReference type="ChEBI" id="CHEBI:30823"/>
        <dbReference type="ChEBI" id="CHEBI:52333"/>
        <dbReference type="ChEBI" id="CHEBI:75937"/>
    </reaction>
    <physiologicalReaction direction="left-to-right" evidence="40">
        <dbReference type="Rhea" id="RHEA:39936"/>
    </physiologicalReaction>
</comment>
<dbReference type="GO" id="GO:0005829">
    <property type="term" value="C:cytosol"/>
    <property type="evidence" value="ECO:0007669"/>
    <property type="project" value="UniProtKB-SubCell"/>
</dbReference>
<dbReference type="SUPFAM" id="SSF53474">
    <property type="entry name" value="alpha/beta-Hydrolases"/>
    <property type="match status" value="1"/>
</dbReference>
<evidence type="ECO:0000256" key="30">
    <source>
        <dbReference type="ARBA" id="ARBA00047653"/>
    </source>
</evidence>
<comment type="catalytic activity">
    <reaction evidence="2">
        <text>Hydrolyzes glycerol monoesters of long-chain fatty acids.</text>
        <dbReference type="EC" id="3.1.1.23"/>
    </reaction>
</comment>
<evidence type="ECO:0000256" key="11">
    <source>
        <dbReference type="ARBA" id="ARBA00013254"/>
    </source>
</evidence>
<feature type="domain" description="Hormone-sensitive lipase N-terminal" evidence="41">
    <location>
        <begin position="52"/>
        <end position="252"/>
    </location>
</feature>
<evidence type="ECO:0000256" key="13">
    <source>
        <dbReference type="ARBA" id="ARBA00022475"/>
    </source>
</evidence>
<dbReference type="InterPro" id="IPR010468">
    <property type="entry name" value="HSL_N"/>
</dbReference>
<evidence type="ECO:0000256" key="37">
    <source>
        <dbReference type="ARBA" id="ARBA00049208"/>
    </source>
</evidence>